<dbReference type="InterPro" id="IPR050773">
    <property type="entry name" value="CbxX/CfxQ_RuBisCO_ESX"/>
</dbReference>
<dbReference type="InterPro" id="IPR041627">
    <property type="entry name" value="AAA_lid_6"/>
</dbReference>
<dbReference type="PANTHER" id="PTHR43392:SF2">
    <property type="entry name" value="AAA-TYPE ATPASE FAMILY PROTEIN _ ANKYRIN REPEAT FAMILY PROTEIN"/>
    <property type="match status" value="1"/>
</dbReference>
<evidence type="ECO:0000256" key="4">
    <source>
        <dbReference type="SAM" id="MobiDB-lite"/>
    </source>
</evidence>
<dbReference type="InterPro" id="IPR003959">
    <property type="entry name" value="ATPase_AAA_core"/>
</dbReference>
<protein>
    <submittedName>
        <fullName evidence="6">AAA family ATPase</fullName>
    </submittedName>
</protein>
<evidence type="ECO:0000256" key="3">
    <source>
        <dbReference type="ARBA" id="ARBA00022840"/>
    </source>
</evidence>
<dbReference type="Pfam" id="PF17866">
    <property type="entry name" value="AAA_lid_6"/>
    <property type="match status" value="1"/>
</dbReference>
<keyword evidence="7" id="KW-1185">Reference proteome</keyword>
<feature type="domain" description="AAA+ ATPase" evidence="5">
    <location>
        <begin position="95"/>
        <end position="234"/>
    </location>
</feature>
<dbReference type="EMBL" id="JAHKNI010000008">
    <property type="protein sequence ID" value="MBU3064651.1"/>
    <property type="molecule type" value="Genomic_DNA"/>
</dbReference>
<keyword evidence="3" id="KW-0067">ATP-binding</keyword>
<dbReference type="PRINTS" id="PR00820">
    <property type="entry name" value="CBXXCFQX"/>
</dbReference>
<dbReference type="InterPro" id="IPR027417">
    <property type="entry name" value="P-loop_NTPase"/>
</dbReference>
<dbReference type="SUPFAM" id="SSF52540">
    <property type="entry name" value="P-loop containing nucleoside triphosphate hydrolases"/>
    <property type="match status" value="1"/>
</dbReference>
<comment type="caution">
    <text evidence="6">The sequence shown here is derived from an EMBL/GenBank/DDBJ whole genome shotgun (WGS) entry which is preliminary data.</text>
</comment>
<dbReference type="InterPro" id="IPR000641">
    <property type="entry name" value="CbxX/CfxQ"/>
</dbReference>
<sequence>MSAIGDPGPAGRESASGAAGSDETLNVPGTPPILDDDAELDLATDAAALEVDGTLARLDAELVGLAAVKRRVREIAALLLVDRARARFGLESTRPTMHMSFTGGPGTGKTTVALRMADLLHALGYIRKPLVHTVTRDDLVGQFIGHTAPKTKQALARAAGGVLFIDEAYYLFRPENERDYGQEVIEILLQEMETHRTDLVVIFAGYRDRMESFFSANPGLSSRVAHHIEFPDYTHAELLAIAGLMVERERFRLDADGTAALVEYLELRMARPRFANARSVRNALDRCRLRQAKRLVELDRPLRRADLITLAAADVYGSSVFGESGDPTGDDP</sequence>
<accession>A0ABS6B4K5</accession>
<name>A0ABS6B4K5_9NOCA</name>
<evidence type="ECO:0000256" key="2">
    <source>
        <dbReference type="ARBA" id="ARBA00022741"/>
    </source>
</evidence>
<proteinExistence type="inferred from homology"/>
<reference evidence="6 7" key="1">
    <citation type="submission" date="2021-06" db="EMBL/GenBank/DDBJ databases">
        <title>Actinomycetes sequencing.</title>
        <authorList>
            <person name="Shan Q."/>
        </authorList>
    </citation>
    <scope>NUCLEOTIDE SEQUENCE [LARGE SCALE GENOMIC DNA]</scope>
    <source>
        <strain evidence="6 7">NEAU-G5</strain>
    </source>
</reference>
<feature type="region of interest" description="Disordered" evidence="4">
    <location>
        <begin position="1"/>
        <end position="33"/>
    </location>
</feature>
<dbReference type="Proteomes" id="UP000733379">
    <property type="component" value="Unassembled WGS sequence"/>
</dbReference>
<dbReference type="PRINTS" id="PR00819">
    <property type="entry name" value="CBXCFQXSUPER"/>
</dbReference>
<organism evidence="6 7">
    <name type="scientific">Nocardia albiluteola</name>
    <dbReference type="NCBI Taxonomy" id="2842303"/>
    <lineage>
        <taxon>Bacteria</taxon>
        <taxon>Bacillati</taxon>
        <taxon>Actinomycetota</taxon>
        <taxon>Actinomycetes</taxon>
        <taxon>Mycobacteriales</taxon>
        <taxon>Nocardiaceae</taxon>
        <taxon>Nocardia</taxon>
    </lineage>
</organism>
<keyword evidence="2" id="KW-0547">Nucleotide-binding</keyword>
<dbReference type="Gene3D" id="3.40.50.300">
    <property type="entry name" value="P-loop containing nucleotide triphosphate hydrolases"/>
    <property type="match status" value="1"/>
</dbReference>
<dbReference type="PANTHER" id="PTHR43392">
    <property type="entry name" value="AAA-TYPE ATPASE FAMILY PROTEIN / ANKYRIN REPEAT FAMILY PROTEIN"/>
    <property type="match status" value="1"/>
</dbReference>
<dbReference type="InterPro" id="IPR003593">
    <property type="entry name" value="AAA+_ATPase"/>
</dbReference>
<evidence type="ECO:0000256" key="1">
    <source>
        <dbReference type="ARBA" id="ARBA00010378"/>
    </source>
</evidence>
<dbReference type="Gene3D" id="1.10.8.60">
    <property type="match status" value="1"/>
</dbReference>
<feature type="compositionally biased region" description="Low complexity" evidence="4">
    <location>
        <begin position="9"/>
        <end position="21"/>
    </location>
</feature>
<dbReference type="Pfam" id="PF00004">
    <property type="entry name" value="AAA"/>
    <property type="match status" value="1"/>
</dbReference>
<evidence type="ECO:0000313" key="7">
    <source>
        <dbReference type="Proteomes" id="UP000733379"/>
    </source>
</evidence>
<dbReference type="SMART" id="SM00382">
    <property type="entry name" value="AAA"/>
    <property type="match status" value="1"/>
</dbReference>
<evidence type="ECO:0000313" key="6">
    <source>
        <dbReference type="EMBL" id="MBU3064651.1"/>
    </source>
</evidence>
<comment type="similarity">
    <text evidence="1">Belongs to the CbxX/CfxQ family.</text>
</comment>
<evidence type="ECO:0000259" key="5">
    <source>
        <dbReference type="SMART" id="SM00382"/>
    </source>
</evidence>
<dbReference type="InterPro" id="IPR000470">
    <property type="entry name" value="CbxX/CfqX_mono"/>
</dbReference>
<gene>
    <name evidence="6" type="ORF">KO481_24355</name>
</gene>